<proteinExistence type="predicted"/>
<keyword evidence="3" id="KW-1185">Reference proteome</keyword>
<feature type="transmembrane region" description="Helical" evidence="1">
    <location>
        <begin position="348"/>
        <end position="373"/>
    </location>
</feature>
<keyword evidence="1" id="KW-1133">Transmembrane helix</keyword>
<evidence type="ECO:0000313" key="2">
    <source>
        <dbReference type="EMBL" id="KAK0752474.1"/>
    </source>
</evidence>
<accession>A0AA40KAX0</accession>
<reference evidence="2" key="1">
    <citation type="submission" date="2023-06" db="EMBL/GenBank/DDBJ databases">
        <title>Genome-scale phylogeny and comparative genomics of the fungal order Sordariales.</title>
        <authorList>
            <consortium name="Lawrence Berkeley National Laboratory"/>
            <person name="Hensen N."/>
            <person name="Bonometti L."/>
            <person name="Westerberg I."/>
            <person name="Brannstrom I.O."/>
            <person name="Guillou S."/>
            <person name="Cros-Aarteil S."/>
            <person name="Calhoun S."/>
            <person name="Haridas S."/>
            <person name="Kuo A."/>
            <person name="Mondo S."/>
            <person name="Pangilinan J."/>
            <person name="Riley R."/>
            <person name="LaButti K."/>
            <person name="Andreopoulos B."/>
            <person name="Lipzen A."/>
            <person name="Chen C."/>
            <person name="Yanf M."/>
            <person name="Daum C."/>
            <person name="Ng V."/>
            <person name="Clum A."/>
            <person name="Steindorff A."/>
            <person name="Ohm R."/>
            <person name="Martin F."/>
            <person name="Silar P."/>
            <person name="Natvig D."/>
            <person name="Lalanne C."/>
            <person name="Gautier V."/>
            <person name="Ament-velasquez S.L."/>
            <person name="Kruys A."/>
            <person name="Hutchinson M.I."/>
            <person name="Powell A.J."/>
            <person name="Barry K."/>
            <person name="Miller A.N."/>
            <person name="Grigoriev I.V."/>
            <person name="Debuchy R."/>
            <person name="Gladieux P."/>
            <person name="Thoren M.H."/>
            <person name="Johannesson H."/>
        </authorList>
    </citation>
    <scope>NUCLEOTIDE SEQUENCE</scope>
    <source>
        <strain evidence="2">SMH3187-1</strain>
    </source>
</reference>
<evidence type="ECO:0000256" key="1">
    <source>
        <dbReference type="SAM" id="Phobius"/>
    </source>
</evidence>
<dbReference type="EMBL" id="JAUKUD010000002">
    <property type="protein sequence ID" value="KAK0752474.1"/>
    <property type="molecule type" value="Genomic_DNA"/>
</dbReference>
<keyword evidence="1" id="KW-0812">Transmembrane</keyword>
<organism evidence="2 3">
    <name type="scientific">Schizothecium vesticola</name>
    <dbReference type="NCBI Taxonomy" id="314040"/>
    <lineage>
        <taxon>Eukaryota</taxon>
        <taxon>Fungi</taxon>
        <taxon>Dikarya</taxon>
        <taxon>Ascomycota</taxon>
        <taxon>Pezizomycotina</taxon>
        <taxon>Sordariomycetes</taxon>
        <taxon>Sordariomycetidae</taxon>
        <taxon>Sordariales</taxon>
        <taxon>Schizotheciaceae</taxon>
        <taxon>Schizothecium</taxon>
    </lineage>
</organism>
<evidence type="ECO:0000313" key="3">
    <source>
        <dbReference type="Proteomes" id="UP001172155"/>
    </source>
</evidence>
<gene>
    <name evidence="2" type="ORF">B0T18DRAFT_404937</name>
</gene>
<protein>
    <submittedName>
        <fullName evidence="2">Uncharacterized protein</fullName>
    </submittedName>
</protein>
<name>A0AA40KAX0_9PEZI</name>
<dbReference type="Proteomes" id="UP001172155">
    <property type="component" value="Unassembled WGS sequence"/>
</dbReference>
<keyword evidence="1" id="KW-0472">Membrane</keyword>
<dbReference type="AlphaFoldDB" id="A0AA40KAX0"/>
<sequence>MALIRHISRPWPPYASRCRTPHVANSLLHTRPEMRAYSFSPFVGALSFLEPAFALQSSDYWIDALDTFPAYKDASACAKTCIKNANTHTKSPCQSYGCVCSENDSRGTNLLDSYAGISTCVEKDCGGASLLVEASNVFKVICAAAVNNATGLTSTSITAPSPTTVTTLLAVSGSTKTVTSVAVPSQGPAVAIPVPTGTCASYTFNRPPSFDDLPGCSQFVFSGCLDGYGNPDKSDASCGPTERPAGWETYKGIKQFMGACEAYYVCAGPFFYLTLNQLFNQSAVFCRYKPSVNGSVDVEWDKVIGVMADFCTRANFPQGVYKYSFAGPADSVGKLGENSGSGLGKGEIIGIAVGAVAIVVTVLVSAPATWATVRTWKMTNEMLKARGSMPINVFPPAAQVITPTRPQMAGARGLQVP</sequence>
<comment type="caution">
    <text evidence="2">The sequence shown here is derived from an EMBL/GenBank/DDBJ whole genome shotgun (WGS) entry which is preliminary data.</text>
</comment>